<protein>
    <recommendedName>
        <fullName evidence="5">DRBM domain-containing protein</fullName>
    </recommendedName>
</protein>
<sequence>MAASSPQDASDQGVIDWAGLRKLIGLQEYQQLNFMQPEQLTPAQLRTFTELNRATSAALEMLSNTVAPEEPNLGGKDWVSLLQRYRDAHGDGSHIIYKDESRGLKWCTFTKLSEAGDLVFPRDAFPFSRKKDAKQYAANKAVEWLMANQLMPDDGVNVTFKKPKECPPTPSSANAAVVAATPPKPGPASPPAAAAKSPQTPKSRGSRGRSGSGDKSPDDSDDDNVIIQVEKMCRSFGYGVPRYIVTPAENSQNMFNGRVNWGDEWRVPESVGVVTSIYGRKPARDLMAQEVLHHLREVVKREREAQKEEAMRMLKSQQNAAATAKPTSSSWGRGLGWPMSSIR</sequence>
<feature type="region of interest" description="Disordered" evidence="1">
    <location>
        <begin position="161"/>
        <end position="224"/>
    </location>
</feature>
<dbReference type="OMA" id="CISGTNI"/>
<dbReference type="VEuPathDB" id="FungiDB:MAPG_06466"/>
<reference evidence="2" key="3">
    <citation type="submission" date="2011-03" db="EMBL/GenBank/DDBJ databases">
        <title>Annotation of Magnaporthe poae ATCC 64411.</title>
        <authorList>
            <person name="Ma L.-J."/>
            <person name="Dead R."/>
            <person name="Young S.K."/>
            <person name="Zeng Q."/>
            <person name="Gargeya S."/>
            <person name="Fitzgerald M."/>
            <person name="Haas B."/>
            <person name="Abouelleil A."/>
            <person name="Alvarado L."/>
            <person name="Arachchi H.M."/>
            <person name="Berlin A."/>
            <person name="Brown A."/>
            <person name="Chapman S.B."/>
            <person name="Chen Z."/>
            <person name="Dunbar C."/>
            <person name="Freedman E."/>
            <person name="Gearin G."/>
            <person name="Gellesch M."/>
            <person name="Goldberg J."/>
            <person name="Griggs A."/>
            <person name="Gujja S."/>
            <person name="Heiman D."/>
            <person name="Howarth C."/>
            <person name="Larson L."/>
            <person name="Lui A."/>
            <person name="MacDonald P.J.P."/>
            <person name="Mehta T."/>
            <person name="Montmayeur A."/>
            <person name="Murphy C."/>
            <person name="Neiman D."/>
            <person name="Pearson M."/>
            <person name="Priest M."/>
            <person name="Roberts A."/>
            <person name="Saif S."/>
            <person name="Shea T."/>
            <person name="Shenoy N."/>
            <person name="Sisk P."/>
            <person name="Stolte C."/>
            <person name="Sykes S."/>
            <person name="Yandava C."/>
            <person name="Wortman J."/>
            <person name="Nusbaum C."/>
            <person name="Birren B."/>
        </authorList>
    </citation>
    <scope>NUCLEOTIDE SEQUENCE</scope>
    <source>
        <strain evidence="2">ATCC 64411</strain>
    </source>
</reference>
<evidence type="ECO:0000256" key="1">
    <source>
        <dbReference type="SAM" id="MobiDB-lite"/>
    </source>
</evidence>
<evidence type="ECO:0000313" key="4">
    <source>
        <dbReference type="Proteomes" id="UP000011715"/>
    </source>
</evidence>
<dbReference type="OrthoDB" id="5222339at2759"/>
<dbReference type="Proteomes" id="UP000011715">
    <property type="component" value="Unassembled WGS sequence"/>
</dbReference>
<reference evidence="3" key="5">
    <citation type="submission" date="2015-06" db="UniProtKB">
        <authorList>
            <consortium name="EnsemblFungi"/>
        </authorList>
    </citation>
    <scope>IDENTIFICATION</scope>
    <source>
        <strain evidence="3">ATCC 64411</strain>
    </source>
</reference>
<organism evidence="3 4">
    <name type="scientific">Magnaporthiopsis poae (strain ATCC 64411 / 73-15)</name>
    <name type="common">Kentucky bluegrass fungus</name>
    <name type="synonym">Magnaporthe poae</name>
    <dbReference type="NCBI Taxonomy" id="644358"/>
    <lineage>
        <taxon>Eukaryota</taxon>
        <taxon>Fungi</taxon>
        <taxon>Dikarya</taxon>
        <taxon>Ascomycota</taxon>
        <taxon>Pezizomycotina</taxon>
        <taxon>Sordariomycetes</taxon>
        <taxon>Sordariomycetidae</taxon>
        <taxon>Magnaporthales</taxon>
        <taxon>Magnaporthaceae</taxon>
        <taxon>Magnaporthiopsis</taxon>
    </lineage>
</organism>
<dbReference type="EMBL" id="ADBL01001569">
    <property type="status" value="NOT_ANNOTATED_CDS"/>
    <property type="molecule type" value="Genomic_DNA"/>
</dbReference>
<dbReference type="Gene3D" id="3.30.160.20">
    <property type="match status" value="1"/>
</dbReference>
<evidence type="ECO:0008006" key="5">
    <source>
        <dbReference type="Google" id="ProtNLM"/>
    </source>
</evidence>
<dbReference type="eggNOG" id="ENOG502SDVM">
    <property type="taxonomic scope" value="Eukaryota"/>
</dbReference>
<name>A0A0C4E238_MAGP6</name>
<feature type="compositionally biased region" description="Polar residues" evidence="1">
    <location>
        <begin position="317"/>
        <end position="331"/>
    </location>
</feature>
<feature type="compositionally biased region" description="Low complexity" evidence="1">
    <location>
        <begin position="191"/>
        <end position="203"/>
    </location>
</feature>
<feature type="region of interest" description="Disordered" evidence="1">
    <location>
        <begin position="317"/>
        <end position="343"/>
    </location>
</feature>
<reference evidence="4" key="1">
    <citation type="submission" date="2010-05" db="EMBL/GenBank/DDBJ databases">
        <title>The genome sequence of Magnaporthe poae strain ATCC 64411.</title>
        <authorList>
            <person name="Ma L.-J."/>
            <person name="Dead R."/>
            <person name="Young S."/>
            <person name="Zeng Q."/>
            <person name="Koehrsen M."/>
            <person name="Alvarado L."/>
            <person name="Berlin A."/>
            <person name="Chapman S.B."/>
            <person name="Chen Z."/>
            <person name="Freedman E."/>
            <person name="Gellesch M."/>
            <person name="Goldberg J."/>
            <person name="Griggs A."/>
            <person name="Gujja S."/>
            <person name="Heilman E.R."/>
            <person name="Heiman D."/>
            <person name="Hepburn T."/>
            <person name="Howarth C."/>
            <person name="Jen D."/>
            <person name="Larson L."/>
            <person name="Mehta T."/>
            <person name="Neiman D."/>
            <person name="Pearson M."/>
            <person name="Roberts A."/>
            <person name="Saif S."/>
            <person name="Shea T."/>
            <person name="Shenoy N."/>
            <person name="Sisk P."/>
            <person name="Stolte C."/>
            <person name="Sykes S."/>
            <person name="Walk T."/>
            <person name="White J."/>
            <person name="Yandava C."/>
            <person name="Haas B."/>
            <person name="Nusbaum C."/>
            <person name="Birren B."/>
        </authorList>
    </citation>
    <scope>NUCLEOTIDE SEQUENCE [LARGE SCALE GENOMIC DNA]</scope>
    <source>
        <strain evidence="4">ATCC 64411 / 73-15</strain>
    </source>
</reference>
<dbReference type="EMBL" id="GL876970">
    <property type="protein sequence ID" value="KLU87466.1"/>
    <property type="molecule type" value="Genomic_DNA"/>
</dbReference>
<reference evidence="2" key="2">
    <citation type="submission" date="2010-05" db="EMBL/GenBank/DDBJ databases">
        <title>The Genome Sequence of Magnaporthe poae strain ATCC 64411.</title>
        <authorList>
            <consortium name="The Broad Institute Genome Sequencing Platform"/>
            <consortium name="Broad Institute Genome Sequencing Center for Infectious Disease"/>
            <person name="Ma L.-J."/>
            <person name="Dead R."/>
            <person name="Young S."/>
            <person name="Zeng Q."/>
            <person name="Koehrsen M."/>
            <person name="Alvarado L."/>
            <person name="Berlin A."/>
            <person name="Chapman S.B."/>
            <person name="Chen Z."/>
            <person name="Freedman E."/>
            <person name="Gellesch M."/>
            <person name="Goldberg J."/>
            <person name="Griggs A."/>
            <person name="Gujja S."/>
            <person name="Heilman E.R."/>
            <person name="Heiman D."/>
            <person name="Hepburn T."/>
            <person name="Howarth C."/>
            <person name="Jen D."/>
            <person name="Larson L."/>
            <person name="Mehta T."/>
            <person name="Neiman D."/>
            <person name="Pearson M."/>
            <person name="Roberts A."/>
            <person name="Saif S."/>
            <person name="Shea T."/>
            <person name="Shenoy N."/>
            <person name="Sisk P."/>
            <person name="Stolte C."/>
            <person name="Sykes S."/>
            <person name="Walk T."/>
            <person name="White J."/>
            <person name="Yandava C."/>
            <person name="Haas B."/>
            <person name="Nusbaum C."/>
            <person name="Birren B."/>
        </authorList>
    </citation>
    <scope>NUCLEOTIDE SEQUENCE</scope>
    <source>
        <strain evidence="2">ATCC 64411</strain>
    </source>
</reference>
<evidence type="ECO:0000313" key="2">
    <source>
        <dbReference type="EMBL" id="KLU87466.1"/>
    </source>
</evidence>
<evidence type="ECO:0000313" key="3">
    <source>
        <dbReference type="EnsemblFungi" id="MAPG_06466T0"/>
    </source>
</evidence>
<gene>
    <name evidence="2" type="ORF">MAPG_06466</name>
</gene>
<dbReference type="SUPFAM" id="SSF54768">
    <property type="entry name" value="dsRNA-binding domain-like"/>
    <property type="match status" value="1"/>
</dbReference>
<keyword evidence="4" id="KW-1185">Reference proteome</keyword>
<dbReference type="AlphaFoldDB" id="A0A0C4E238"/>
<accession>A0A0C4E238</accession>
<dbReference type="EnsemblFungi" id="MAPG_06466T0">
    <property type="protein sequence ID" value="MAPG_06466T0"/>
    <property type="gene ID" value="MAPG_06466"/>
</dbReference>
<proteinExistence type="predicted"/>
<reference evidence="3" key="4">
    <citation type="journal article" date="2015" name="G3 (Bethesda)">
        <title>Genome sequences of three phytopathogenic species of the Magnaporthaceae family of fungi.</title>
        <authorList>
            <person name="Okagaki L.H."/>
            <person name="Nunes C.C."/>
            <person name="Sailsbery J."/>
            <person name="Clay B."/>
            <person name="Brown D."/>
            <person name="John T."/>
            <person name="Oh Y."/>
            <person name="Young N."/>
            <person name="Fitzgerald M."/>
            <person name="Haas B.J."/>
            <person name="Zeng Q."/>
            <person name="Young S."/>
            <person name="Adiconis X."/>
            <person name="Fan L."/>
            <person name="Levin J.Z."/>
            <person name="Mitchell T.K."/>
            <person name="Okubara P.A."/>
            <person name="Farman M.L."/>
            <person name="Kohn L.M."/>
            <person name="Birren B."/>
            <person name="Ma L.-J."/>
            <person name="Dean R.A."/>
        </authorList>
    </citation>
    <scope>NUCLEOTIDE SEQUENCE</scope>
    <source>
        <strain evidence="3">ATCC 64411 / 73-15</strain>
    </source>
</reference>